<feature type="compositionally biased region" description="Acidic residues" evidence="1">
    <location>
        <begin position="61"/>
        <end position="72"/>
    </location>
</feature>
<dbReference type="EMBL" id="JANEYF010004162">
    <property type="protein sequence ID" value="KAJ8932050.1"/>
    <property type="molecule type" value="Genomic_DNA"/>
</dbReference>
<sequence length="93" mass="10584">MSNKRALTDQELFEAFQQGLFDIDYLSSDDDDGWDCDPKAAVQEADEKEPFESVLEPIQDQSEEEEGEEAVEEPVFSNMPSKSGQNCFLLYHT</sequence>
<accession>A0AAV8WZJ0</accession>
<gene>
    <name evidence="3" type="ORF">NQ314_000918</name>
    <name evidence="2" type="ORF">NQ314_014989</name>
</gene>
<protein>
    <submittedName>
        <fullName evidence="2">Uncharacterized protein</fullName>
    </submittedName>
</protein>
<comment type="caution">
    <text evidence="2">The sequence shown here is derived from an EMBL/GenBank/DDBJ whole genome shotgun (WGS) entry which is preliminary data.</text>
</comment>
<dbReference type="AlphaFoldDB" id="A0AAV8WZJ0"/>
<name>A0AAV8WZJ0_9CUCU</name>
<dbReference type="EMBL" id="JANEYF010000266">
    <property type="protein sequence ID" value="KAJ8971040.1"/>
    <property type="molecule type" value="Genomic_DNA"/>
</dbReference>
<reference evidence="2" key="1">
    <citation type="journal article" date="2023" name="Insect Mol. Biol.">
        <title>Genome sequencing provides insights into the evolution of gene families encoding plant cell wall-degrading enzymes in longhorned beetles.</title>
        <authorList>
            <person name="Shin N.R."/>
            <person name="Okamura Y."/>
            <person name="Kirsch R."/>
            <person name="Pauchet Y."/>
        </authorList>
    </citation>
    <scope>NUCLEOTIDE SEQUENCE</scope>
    <source>
        <strain evidence="2">RBIC_L_NR</strain>
    </source>
</reference>
<evidence type="ECO:0000313" key="3">
    <source>
        <dbReference type="EMBL" id="KAJ8971040.1"/>
    </source>
</evidence>
<organism evidence="2 4">
    <name type="scientific">Rhamnusium bicolor</name>
    <dbReference type="NCBI Taxonomy" id="1586634"/>
    <lineage>
        <taxon>Eukaryota</taxon>
        <taxon>Metazoa</taxon>
        <taxon>Ecdysozoa</taxon>
        <taxon>Arthropoda</taxon>
        <taxon>Hexapoda</taxon>
        <taxon>Insecta</taxon>
        <taxon>Pterygota</taxon>
        <taxon>Neoptera</taxon>
        <taxon>Endopterygota</taxon>
        <taxon>Coleoptera</taxon>
        <taxon>Polyphaga</taxon>
        <taxon>Cucujiformia</taxon>
        <taxon>Chrysomeloidea</taxon>
        <taxon>Cerambycidae</taxon>
        <taxon>Lepturinae</taxon>
        <taxon>Rhagiini</taxon>
        <taxon>Rhamnusium</taxon>
    </lineage>
</organism>
<evidence type="ECO:0000256" key="1">
    <source>
        <dbReference type="SAM" id="MobiDB-lite"/>
    </source>
</evidence>
<feature type="region of interest" description="Disordered" evidence="1">
    <location>
        <begin position="44"/>
        <end position="85"/>
    </location>
</feature>
<evidence type="ECO:0000313" key="2">
    <source>
        <dbReference type="EMBL" id="KAJ8932050.1"/>
    </source>
</evidence>
<proteinExistence type="predicted"/>
<dbReference type="Proteomes" id="UP001162156">
    <property type="component" value="Unassembled WGS sequence"/>
</dbReference>
<keyword evidence="4" id="KW-1185">Reference proteome</keyword>
<evidence type="ECO:0000313" key="4">
    <source>
        <dbReference type="Proteomes" id="UP001162156"/>
    </source>
</evidence>